<evidence type="ECO:0000313" key="3">
    <source>
        <dbReference type="Proteomes" id="UP000182190"/>
    </source>
</evidence>
<feature type="transmembrane region" description="Helical" evidence="1">
    <location>
        <begin position="43"/>
        <end position="65"/>
    </location>
</feature>
<organism evidence="2 3">
    <name type="scientific">Planktothrix paucivesiculata PCC 9631</name>
    <dbReference type="NCBI Taxonomy" id="671071"/>
    <lineage>
        <taxon>Bacteria</taxon>
        <taxon>Bacillati</taxon>
        <taxon>Cyanobacteriota</taxon>
        <taxon>Cyanophyceae</taxon>
        <taxon>Oscillatoriophycideae</taxon>
        <taxon>Oscillatoriales</taxon>
        <taxon>Microcoleaceae</taxon>
        <taxon>Planktothrix</taxon>
    </lineage>
</organism>
<proteinExistence type="predicted"/>
<dbReference type="Proteomes" id="UP000182190">
    <property type="component" value="Unassembled WGS sequence"/>
</dbReference>
<evidence type="ECO:0000313" key="2">
    <source>
        <dbReference type="EMBL" id="VXD12478.1"/>
    </source>
</evidence>
<dbReference type="OrthoDB" id="9981652at2"/>
<gene>
    <name evidence="2" type="ORF">PL9631_1060062</name>
</gene>
<keyword evidence="1" id="KW-0472">Membrane</keyword>
<evidence type="ECO:0000256" key="1">
    <source>
        <dbReference type="SAM" id="Phobius"/>
    </source>
</evidence>
<reference evidence="2" key="1">
    <citation type="submission" date="2019-10" db="EMBL/GenBank/DDBJ databases">
        <authorList>
            <consortium name="Genoscope - CEA"/>
            <person name="William W."/>
        </authorList>
    </citation>
    <scope>NUCLEOTIDE SEQUENCE [LARGE SCALE GENOMIC DNA]</scope>
    <source>
        <strain evidence="2">BBR_PRJEB10994</strain>
    </source>
</reference>
<dbReference type="EMBL" id="CZCS02000009">
    <property type="protein sequence ID" value="VXD12478.1"/>
    <property type="molecule type" value="Genomic_DNA"/>
</dbReference>
<comment type="caution">
    <text evidence="2">The sequence shown here is derived from an EMBL/GenBank/DDBJ whole genome shotgun (WGS) entry which is preliminary data.</text>
</comment>
<keyword evidence="1" id="KW-1133">Transmembrane helix</keyword>
<protein>
    <submittedName>
        <fullName evidence="2">Uncharacterized protein</fullName>
    </submittedName>
</protein>
<keyword evidence="3" id="KW-1185">Reference proteome</keyword>
<accession>A0A7Z9BIG2</accession>
<dbReference type="AlphaFoldDB" id="A0A7Z9BIG2"/>
<keyword evidence="1" id="KW-0812">Transmembrane</keyword>
<name>A0A7Z9BIG2_9CYAN</name>
<dbReference type="RefSeq" id="WP_083623760.1">
    <property type="nucleotide sequence ID" value="NZ_LR735026.1"/>
</dbReference>
<sequence>MRQQFIAILLTQLLKISNANQRLSGASFIIQATCIDAIGVASILSGIPLALVILLMIAQGTYLIIDAHRSFSQK</sequence>